<evidence type="ECO:0000313" key="2">
    <source>
        <dbReference type="EnsemblPlants" id="Pp3c14_24250V3.1"/>
    </source>
</evidence>
<dbReference type="Gramene" id="Pp3c14_24250V3.1">
    <property type="protein sequence ID" value="Pp3c14_24250V3.1"/>
    <property type="gene ID" value="Pp3c14_24250"/>
</dbReference>
<name>A0A2K1JJ43_PHYPA</name>
<evidence type="ECO:0000313" key="1">
    <source>
        <dbReference type="EMBL" id="PNR41574.1"/>
    </source>
</evidence>
<sequence length="388" mass="43881">MPDAMGAGWLLVGDCALLYAEMPVQQLRGTSLSVIENILQTARPDDESVESVLAASTSGRLDSAFWDGRRKKRRHAWSLPTGVLYLVNRSLDFVYSELEQGRKLEENISIDLNHSVSTCFEQGRLGENKSILMSTSHKLDASNSLTTNYVNNLNGDEEFTCNTSHAILPASRLSTCFYLASVGDPTLEVELEQEKETRKMSETFLANLRTGERLLRLQSKNTKDNLSLSNTYITNLRGQHSVRLEAALPFWSFGNISKSFTTDFQQNHEFCLKTQHRISERNTLRTAFIRSLHHNNQMSVELKHVAQGTRDVAVKLMNNLHGTTQFKVAVSHIKRANCWGWTFRKVSGEAHSIGLEWKREISTDNFLLIRTSTQDGNSNVFAELRRPL</sequence>
<dbReference type="EMBL" id="ABEU02000014">
    <property type="protein sequence ID" value="PNR41574.1"/>
    <property type="molecule type" value="Genomic_DNA"/>
</dbReference>
<dbReference type="RefSeq" id="XP_024395479.1">
    <property type="nucleotide sequence ID" value="XM_024539711.2"/>
</dbReference>
<accession>A0A2K1JJ43</accession>
<dbReference type="Proteomes" id="UP000006727">
    <property type="component" value="Chromosome 14"/>
</dbReference>
<organism evidence="1">
    <name type="scientific">Physcomitrium patens</name>
    <name type="common">Spreading-leaved earth moss</name>
    <name type="synonym">Physcomitrella patens</name>
    <dbReference type="NCBI Taxonomy" id="3218"/>
    <lineage>
        <taxon>Eukaryota</taxon>
        <taxon>Viridiplantae</taxon>
        <taxon>Streptophyta</taxon>
        <taxon>Embryophyta</taxon>
        <taxon>Bryophyta</taxon>
        <taxon>Bryophytina</taxon>
        <taxon>Bryopsida</taxon>
        <taxon>Funariidae</taxon>
        <taxon>Funariales</taxon>
        <taxon>Funariaceae</taxon>
        <taxon>Physcomitrium</taxon>
    </lineage>
</organism>
<proteinExistence type="predicted"/>
<dbReference type="OMA" id="CNTSHAI"/>
<protein>
    <submittedName>
        <fullName evidence="1 2">Uncharacterized protein</fullName>
    </submittedName>
</protein>
<reference evidence="2" key="3">
    <citation type="submission" date="2020-12" db="UniProtKB">
        <authorList>
            <consortium name="EnsemblPlants"/>
        </authorList>
    </citation>
    <scope>IDENTIFICATION</scope>
</reference>
<evidence type="ECO:0000313" key="3">
    <source>
        <dbReference type="Proteomes" id="UP000006727"/>
    </source>
</evidence>
<dbReference type="GeneID" id="112291805"/>
<reference evidence="1 3" key="2">
    <citation type="journal article" date="2018" name="Plant J.">
        <title>The Physcomitrella patens chromosome-scale assembly reveals moss genome structure and evolution.</title>
        <authorList>
            <person name="Lang D."/>
            <person name="Ullrich K.K."/>
            <person name="Murat F."/>
            <person name="Fuchs J."/>
            <person name="Jenkins J."/>
            <person name="Haas F.B."/>
            <person name="Piednoel M."/>
            <person name="Gundlach H."/>
            <person name="Van Bel M."/>
            <person name="Meyberg R."/>
            <person name="Vives C."/>
            <person name="Morata J."/>
            <person name="Symeonidi A."/>
            <person name="Hiss M."/>
            <person name="Muchero W."/>
            <person name="Kamisugi Y."/>
            <person name="Saleh O."/>
            <person name="Blanc G."/>
            <person name="Decker E.L."/>
            <person name="van Gessel N."/>
            <person name="Grimwood J."/>
            <person name="Hayes R.D."/>
            <person name="Graham S.W."/>
            <person name="Gunter L.E."/>
            <person name="McDaniel S.F."/>
            <person name="Hoernstein S.N.W."/>
            <person name="Larsson A."/>
            <person name="Li F.W."/>
            <person name="Perroud P.F."/>
            <person name="Phillips J."/>
            <person name="Ranjan P."/>
            <person name="Rokshar D.S."/>
            <person name="Rothfels C.J."/>
            <person name="Schneider L."/>
            <person name="Shu S."/>
            <person name="Stevenson D.W."/>
            <person name="Thummler F."/>
            <person name="Tillich M."/>
            <person name="Villarreal Aguilar J.C."/>
            <person name="Widiez T."/>
            <person name="Wong G.K."/>
            <person name="Wymore A."/>
            <person name="Zhang Y."/>
            <person name="Zimmer A.D."/>
            <person name="Quatrano R.S."/>
            <person name="Mayer K.F.X."/>
            <person name="Goodstein D."/>
            <person name="Casacuberta J.M."/>
            <person name="Vandepoele K."/>
            <person name="Reski R."/>
            <person name="Cuming A.C."/>
            <person name="Tuskan G.A."/>
            <person name="Maumus F."/>
            <person name="Salse J."/>
            <person name="Schmutz J."/>
            <person name="Rensing S.A."/>
        </authorList>
    </citation>
    <scope>NUCLEOTIDE SEQUENCE [LARGE SCALE GENOMIC DNA]</scope>
    <source>
        <strain evidence="2 3">cv. Gransden 2004</strain>
    </source>
</reference>
<dbReference type="AlphaFoldDB" id="A0A2K1JJ43"/>
<dbReference type="EnsemblPlants" id="Pp3c14_24250V3.1">
    <property type="protein sequence ID" value="Pp3c14_24250V3.1"/>
    <property type="gene ID" value="Pp3c14_24250"/>
</dbReference>
<dbReference type="PaxDb" id="3218-PP1S69_123V6.1"/>
<keyword evidence="3" id="KW-1185">Reference proteome</keyword>
<gene>
    <name evidence="2" type="primary">LOC112291805</name>
    <name evidence="1" type="ORF">PHYPA_018977</name>
</gene>
<reference evidence="1 3" key="1">
    <citation type="journal article" date="2008" name="Science">
        <title>The Physcomitrella genome reveals evolutionary insights into the conquest of land by plants.</title>
        <authorList>
            <person name="Rensing S."/>
            <person name="Lang D."/>
            <person name="Zimmer A."/>
            <person name="Terry A."/>
            <person name="Salamov A."/>
            <person name="Shapiro H."/>
            <person name="Nishiyama T."/>
            <person name="Perroud P.-F."/>
            <person name="Lindquist E."/>
            <person name="Kamisugi Y."/>
            <person name="Tanahashi T."/>
            <person name="Sakakibara K."/>
            <person name="Fujita T."/>
            <person name="Oishi K."/>
            <person name="Shin-I T."/>
            <person name="Kuroki Y."/>
            <person name="Toyoda A."/>
            <person name="Suzuki Y."/>
            <person name="Hashimoto A."/>
            <person name="Yamaguchi K."/>
            <person name="Sugano A."/>
            <person name="Kohara Y."/>
            <person name="Fujiyama A."/>
            <person name="Anterola A."/>
            <person name="Aoki S."/>
            <person name="Ashton N."/>
            <person name="Barbazuk W.B."/>
            <person name="Barker E."/>
            <person name="Bennetzen J."/>
            <person name="Bezanilla M."/>
            <person name="Blankenship R."/>
            <person name="Cho S.H."/>
            <person name="Dutcher S."/>
            <person name="Estelle M."/>
            <person name="Fawcett J.A."/>
            <person name="Gundlach H."/>
            <person name="Hanada K."/>
            <person name="Heyl A."/>
            <person name="Hicks K.A."/>
            <person name="Hugh J."/>
            <person name="Lohr M."/>
            <person name="Mayer K."/>
            <person name="Melkozernov A."/>
            <person name="Murata T."/>
            <person name="Nelson D."/>
            <person name="Pils B."/>
            <person name="Prigge M."/>
            <person name="Reiss B."/>
            <person name="Renner T."/>
            <person name="Rombauts S."/>
            <person name="Rushton P."/>
            <person name="Sanderfoot A."/>
            <person name="Schween G."/>
            <person name="Shiu S.-H."/>
            <person name="Stueber K."/>
            <person name="Theodoulou F.L."/>
            <person name="Tu H."/>
            <person name="Van de Peer Y."/>
            <person name="Verrier P.J."/>
            <person name="Waters E."/>
            <person name="Wood A."/>
            <person name="Yang L."/>
            <person name="Cove D."/>
            <person name="Cuming A."/>
            <person name="Hasebe M."/>
            <person name="Lucas S."/>
            <person name="Mishler D.B."/>
            <person name="Reski R."/>
            <person name="Grigoriev I."/>
            <person name="Quatrano R.S."/>
            <person name="Boore J.L."/>
        </authorList>
    </citation>
    <scope>NUCLEOTIDE SEQUENCE [LARGE SCALE GENOMIC DNA]</scope>
    <source>
        <strain evidence="2 3">cv. Gransden 2004</strain>
    </source>
</reference>